<dbReference type="Pfam" id="PF01607">
    <property type="entry name" value="CBM_14"/>
    <property type="match status" value="1"/>
</dbReference>
<sequence>MSPQTTAARFSPSPRAQTESTTAVPTTATASQTATAGISQSANVSGEAAVSSLFYSGKSSIRCSLPSPFVVRHWLKMKAVALFLVLALCVASRPGAAQVFTPCPYEVSVKCPAVDGDFPTFFAHPDDCSKGCECSKGIALEVQCQFGLLWDDTVSVCNWAYQVDCGSRPLPS</sequence>
<gene>
    <name evidence="8" type="ORF">C7M84_024273</name>
</gene>
<dbReference type="InterPro" id="IPR002557">
    <property type="entry name" value="Chitin-bd_dom"/>
</dbReference>
<dbReference type="PANTHER" id="PTHR23301">
    <property type="entry name" value="CHITIN BINDING PERITROPHIN-A"/>
    <property type="match status" value="1"/>
</dbReference>
<keyword evidence="9" id="KW-1185">Reference proteome</keyword>
<dbReference type="GO" id="GO:0008061">
    <property type="term" value="F:chitin binding"/>
    <property type="evidence" value="ECO:0007669"/>
    <property type="project" value="UniProtKB-KW"/>
</dbReference>
<evidence type="ECO:0000259" key="7">
    <source>
        <dbReference type="PROSITE" id="PS50940"/>
    </source>
</evidence>
<evidence type="ECO:0000256" key="6">
    <source>
        <dbReference type="SAM" id="MobiDB-lite"/>
    </source>
</evidence>
<dbReference type="SMART" id="SM00494">
    <property type="entry name" value="ChtBD2"/>
    <property type="match status" value="1"/>
</dbReference>
<keyword evidence="4" id="KW-1015">Disulfide bond</keyword>
<keyword evidence="5" id="KW-0325">Glycoprotein</keyword>
<dbReference type="EMBL" id="QCYY01000803">
    <property type="protein sequence ID" value="ROT82572.1"/>
    <property type="molecule type" value="Genomic_DNA"/>
</dbReference>
<keyword evidence="2" id="KW-0732">Signal</keyword>
<reference evidence="8 9" key="2">
    <citation type="submission" date="2019-01" db="EMBL/GenBank/DDBJ databases">
        <title>The decoding of complex shrimp genome reveals the adaptation for benthos swimmer, frequently molting mechanism and breeding impact on genome.</title>
        <authorList>
            <person name="Sun Y."/>
            <person name="Gao Y."/>
            <person name="Yu Y."/>
        </authorList>
    </citation>
    <scope>NUCLEOTIDE SEQUENCE [LARGE SCALE GENOMIC DNA]</scope>
    <source>
        <tissue evidence="8">Muscle</tissue>
    </source>
</reference>
<dbReference type="Gene3D" id="2.170.140.10">
    <property type="entry name" value="Chitin binding domain"/>
    <property type="match status" value="1"/>
</dbReference>
<dbReference type="OrthoDB" id="6020543at2759"/>
<reference evidence="8 9" key="1">
    <citation type="submission" date="2018-04" db="EMBL/GenBank/DDBJ databases">
        <authorList>
            <person name="Zhang X."/>
            <person name="Yuan J."/>
            <person name="Li F."/>
            <person name="Xiang J."/>
        </authorList>
    </citation>
    <scope>NUCLEOTIDE SEQUENCE [LARGE SCALE GENOMIC DNA]</scope>
    <source>
        <tissue evidence="8">Muscle</tissue>
    </source>
</reference>
<comment type="caution">
    <text evidence="8">The sequence shown here is derived from an EMBL/GenBank/DDBJ whole genome shotgun (WGS) entry which is preliminary data.</text>
</comment>
<evidence type="ECO:0000313" key="8">
    <source>
        <dbReference type="EMBL" id="ROT82572.1"/>
    </source>
</evidence>
<feature type="region of interest" description="Disordered" evidence="6">
    <location>
        <begin position="1"/>
        <end position="29"/>
    </location>
</feature>
<organism evidence="8 9">
    <name type="scientific">Penaeus vannamei</name>
    <name type="common">Whiteleg shrimp</name>
    <name type="synonym">Litopenaeus vannamei</name>
    <dbReference type="NCBI Taxonomy" id="6689"/>
    <lineage>
        <taxon>Eukaryota</taxon>
        <taxon>Metazoa</taxon>
        <taxon>Ecdysozoa</taxon>
        <taxon>Arthropoda</taxon>
        <taxon>Crustacea</taxon>
        <taxon>Multicrustacea</taxon>
        <taxon>Malacostraca</taxon>
        <taxon>Eumalacostraca</taxon>
        <taxon>Eucarida</taxon>
        <taxon>Decapoda</taxon>
        <taxon>Dendrobranchiata</taxon>
        <taxon>Penaeoidea</taxon>
        <taxon>Penaeidae</taxon>
        <taxon>Penaeus</taxon>
    </lineage>
</organism>
<dbReference type="PROSITE" id="PS50940">
    <property type="entry name" value="CHIT_BIND_II"/>
    <property type="match status" value="1"/>
</dbReference>
<evidence type="ECO:0000256" key="1">
    <source>
        <dbReference type="ARBA" id="ARBA00022669"/>
    </source>
</evidence>
<evidence type="ECO:0000256" key="3">
    <source>
        <dbReference type="ARBA" id="ARBA00022737"/>
    </source>
</evidence>
<evidence type="ECO:0000256" key="2">
    <source>
        <dbReference type="ARBA" id="ARBA00022729"/>
    </source>
</evidence>
<dbReference type="InterPro" id="IPR036508">
    <property type="entry name" value="Chitin-bd_dom_sf"/>
</dbReference>
<dbReference type="SUPFAM" id="SSF57625">
    <property type="entry name" value="Invertebrate chitin-binding proteins"/>
    <property type="match status" value="1"/>
</dbReference>
<feature type="domain" description="Chitin-binding type-2" evidence="7">
    <location>
        <begin position="108"/>
        <end position="167"/>
    </location>
</feature>
<keyword evidence="3" id="KW-0677">Repeat</keyword>
<evidence type="ECO:0000256" key="5">
    <source>
        <dbReference type="ARBA" id="ARBA00023180"/>
    </source>
</evidence>
<dbReference type="GO" id="GO:0005576">
    <property type="term" value="C:extracellular region"/>
    <property type="evidence" value="ECO:0007669"/>
    <property type="project" value="InterPro"/>
</dbReference>
<feature type="compositionally biased region" description="Low complexity" evidence="6">
    <location>
        <begin position="16"/>
        <end position="29"/>
    </location>
</feature>
<proteinExistence type="predicted"/>
<evidence type="ECO:0000256" key="4">
    <source>
        <dbReference type="ARBA" id="ARBA00023157"/>
    </source>
</evidence>
<dbReference type="InterPro" id="IPR051940">
    <property type="entry name" value="Chitin_bind-dev_reg"/>
</dbReference>
<accession>A0A423U1K0</accession>
<keyword evidence="1" id="KW-0147">Chitin-binding</keyword>
<dbReference type="Proteomes" id="UP000283509">
    <property type="component" value="Unassembled WGS sequence"/>
</dbReference>
<protein>
    <submittedName>
        <fullName evidence="8">Peritrophin</fullName>
    </submittedName>
</protein>
<dbReference type="AlphaFoldDB" id="A0A423U1K0"/>
<evidence type="ECO:0000313" key="9">
    <source>
        <dbReference type="Proteomes" id="UP000283509"/>
    </source>
</evidence>
<name>A0A423U1K0_PENVA</name>
<dbReference type="PANTHER" id="PTHR23301:SF0">
    <property type="entry name" value="CHITIN-BINDING TYPE-2 DOMAIN-CONTAINING PROTEIN-RELATED"/>
    <property type="match status" value="1"/>
</dbReference>